<dbReference type="GO" id="GO:0019748">
    <property type="term" value="P:secondary metabolic process"/>
    <property type="evidence" value="ECO:0007669"/>
    <property type="project" value="TreeGrafter"/>
</dbReference>
<dbReference type="GO" id="GO:0005737">
    <property type="term" value="C:cytoplasm"/>
    <property type="evidence" value="ECO:0007669"/>
    <property type="project" value="TreeGrafter"/>
</dbReference>
<dbReference type="InterPro" id="IPR005645">
    <property type="entry name" value="FSH-like_dom"/>
</dbReference>
<evidence type="ECO:0000313" key="4">
    <source>
        <dbReference type="Proteomes" id="UP000800094"/>
    </source>
</evidence>
<proteinExistence type="predicted"/>
<dbReference type="GeneID" id="54585399"/>
<dbReference type="Pfam" id="PF03959">
    <property type="entry name" value="FSH1"/>
    <property type="match status" value="1"/>
</dbReference>
<dbReference type="EMBL" id="ML987195">
    <property type="protein sequence ID" value="KAF2248919.1"/>
    <property type="molecule type" value="Genomic_DNA"/>
</dbReference>
<reference evidence="3" key="1">
    <citation type="journal article" date="2020" name="Stud. Mycol.">
        <title>101 Dothideomycetes genomes: a test case for predicting lifestyles and emergence of pathogens.</title>
        <authorList>
            <person name="Haridas S."/>
            <person name="Albert R."/>
            <person name="Binder M."/>
            <person name="Bloem J."/>
            <person name="Labutti K."/>
            <person name="Salamov A."/>
            <person name="Andreopoulos B."/>
            <person name="Baker S."/>
            <person name="Barry K."/>
            <person name="Bills G."/>
            <person name="Bluhm B."/>
            <person name="Cannon C."/>
            <person name="Castanera R."/>
            <person name="Culley D."/>
            <person name="Daum C."/>
            <person name="Ezra D."/>
            <person name="Gonzalez J."/>
            <person name="Henrissat B."/>
            <person name="Kuo A."/>
            <person name="Liang C."/>
            <person name="Lipzen A."/>
            <person name="Lutzoni F."/>
            <person name="Magnuson J."/>
            <person name="Mondo S."/>
            <person name="Nolan M."/>
            <person name="Ohm R."/>
            <person name="Pangilinan J."/>
            <person name="Park H.-J."/>
            <person name="Ramirez L."/>
            <person name="Alfaro M."/>
            <person name="Sun H."/>
            <person name="Tritt A."/>
            <person name="Yoshinaga Y."/>
            <person name="Zwiers L.-H."/>
            <person name="Turgeon B."/>
            <person name="Goodwin S."/>
            <person name="Spatafora J."/>
            <person name="Crous P."/>
            <person name="Grigoriev I."/>
        </authorList>
    </citation>
    <scope>NUCLEOTIDE SEQUENCE</scope>
    <source>
        <strain evidence="3">CBS 122368</strain>
    </source>
</reference>
<gene>
    <name evidence="3" type="ORF">BU26DRAFT_550808</name>
</gene>
<dbReference type="SUPFAM" id="SSF53474">
    <property type="entry name" value="alpha/beta-Hydrolases"/>
    <property type="match status" value="1"/>
</dbReference>
<dbReference type="GO" id="GO:0016787">
    <property type="term" value="F:hydrolase activity"/>
    <property type="evidence" value="ECO:0007669"/>
    <property type="project" value="UniProtKB-KW"/>
</dbReference>
<keyword evidence="1" id="KW-0378">Hydrolase</keyword>
<keyword evidence="4" id="KW-1185">Reference proteome</keyword>
<sequence>MKILCLHGNGSNSKVMQLQTAPLRHELEDEHEYEFVEAAEQAPMAEGLEMLSSPGESFYAFYNPRDLSKLQNSINQLDRYISAEGPFDAIMGFSGGAVLAAMYLKHQHFQQDQGEGEAKLPFKCGIFLSSASCRMEGRTVGVDVEGAGKSLIAIPTVHIWGSNDAIAPTGGEDVSSMCDPAQRQILVHDGGHEVPRQDYLVESVHAIRRTLDLAERRSGTGGQYMGV</sequence>
<evidence type="ECO:0000313" key="3">
    <source>
        <dbReference type="EMBL" id="KAF2248919.1"/>
    </source>
</evidence>
<dbReference type="Gene3D" id="3.40.50.1820">
    <property type="entry name" value="alpha/beta hydrolase"/>
    <property type="match status" value="1"/>
</dbReference>
<evidence type="ECO:0000256" key="1">
    <source>
        <dbReference type="ARBA" id="ARBA00022801"/>
    </source>
</evidence>
<dbReference type="PANTHER" id="PTHR48070">
    <property type="entry name" value="ESTERASE OVCA2"/>
    <property type="match status" value="1"/>
</dbReference>
<protein>
    <recommendedName>
        <fullName evidence="2">Serine hydrolase domain-containing protein</fullName>
    </recommendedName>
</protein>
<dbReference type="InterPro" id="IPR029058">
    <property type="entry name" value="AB_hydrolase_fold"/>
</dbReference>
<feature type="domain" description="Serine hydrolase" evidence="2">
    <location>
        <begin position="1"/>
        <end position="202"/>
    </location>
</feature>
<accession>A0A6A6IFF2</accession>
<evidence type="ECO:0000259" key="2">
    <source>
        <dbReference type="Pfam" id="PF03959"/>
    </source>
</evidence>
<dbReference type="GO" id="GO:0005634">
    <property type="term" value="C:nucleus"/>
    <property type="evidence" value="ECO:0007669"/>
    <property type="project" value="TreeGrafter"/>
</dbReference>
<dbReference type="AlphaFoldDB" id="A0A6A6IFF2"/>
<dbReference type="RefSeq" id="XP_033683923.1">
    <property type="nucleotide sequence ID" value="XM_033832069.1"/>
</dbReference>
<dbReference type="PANTHER" id="PTHR48070:SF7">
    <property type="entry name" value="SERINE HYDROLASE FSH DOMAIN-CONTAINING PROTEIN-RELATED"/>
    <property type="match status" value="1"/>
</dbReference>
<dbReference type="Proteomes" id="UP000800094">
    <property type="component" value="Unassembled WGS sequence"/>
</dbReference>
<organism evidence="3 4">
    <name type="scientific">Trematosphaeria pertusa</name>
    <dbReference type="NCBI Taxonomy" id="390896"/>
    <lineage>
        <taxon>Eukaryota</taxon>
        <taxon>Fungi</taxon>
        <taxon>Dikarya</taxon>
        <taxon>Ascomycota</taxon>
        <taxon>Pezizomycotina</taxon>
        <taxon>Dothideomycetes</taxon>
        <taxon>Pleosporomycetidae</taxon>
        <taxon>Pleosporales</taxon>
        <taxon>Massarineae</taxon>
        <taxon>Trematosphaeriaceae</taxon>
        <taxon>Trematosphaeria</taxon>
    </lineage>
</organism>
<dbReference type="InterPro" id="IPR050593">
    <property type="entry name" value="LovG"/>
</dbReference>
<name>A0A6A6IFF2_9PLEO</name>
<dbReference type="OrthoDB" id="2094269at2759"/>